<dbReference type="InterPro" id="IPR052105">
    <property type="entry name" value="MGAT5_Glycosyltransferase"/>
</dbReference>
<evidence type="ECO:0000256" key="2">
    <source>
        <dbReference type="ARBA" id="ARBA00004922"/>
    </source>
</evidence>
<keyword evidence="8" id="KW-0735">Signal-anchor</keyword>
<evidence type="ECO:0000256" key="7">
    <source>
        <dbReference type="ARBA" id="ARBA00022692"/>
    </source>
</evidence>
<keyword evidence="9" id="KW-1133">Transmembrane helix</keyword>
<comment type="catalytic activity">
    <reaction evidence="13">
        <text>N(4)-{beta-D-GlcNAc-(1-&gt;2)-[beta-D-GlcNAc-(1-&gt;4)]-alpha-D-Man-(1-&gt;3)-[beta-D-GlcNAc-(1-&gt;2)-alpha-D-Man-(1-&gt;6)]-beta-D-Man-(1-&gt;4)-beta-D-GlcNAc-(1-&gt;4)-beta-D-GlcNAc}-L-asparaginyl-[protein] + UDP-N-acetyl-alpha-D-glucosamine = N(4)-{beta-D-GlcNAc-(1-&gt;2)-[beta-D-GlcNAc-(1-&gt;4)]-alpha-D-Man-(1-&gt;3)-[beta-D-GlcNAc-(1-&gt;2)-[beta-D-GlcNAc-(1-&gt;6)]-alpha-D-Man-(1-&gt;6)]-beta-D-Man-(1-&gt;4)-beta-D-GlcNAc-(1-&gt;4)-beta-D-GlcNAc}-L-asparaginyl-[protein] + UDP + H(+)</text>
        <dbReference type="Rhea" id="RHEA:16921"/>
        <dbReference type="Rhea" id="RHEA-COMP:14374"/>
        <dbReference type="Rhea" id="RHEA-COMP:14377"/>
        <dbReference type="ChEBI" id="CHEBI:15378"/>
        <dbReference type="ChEBI" id="CHEBI:57705"/>
        <dbReference type="ChEBI" id="CHEBI:58223"/>
        <dbReference type="ChEBI" id="CHEBI:139507"/>
        <dbReference type="ChEBI" id="CHEBI:139510"/>
        <dbReference type="EC" id="2.4.1.155"/>
    </reaction>
</comment>
<evidence type="ECO:0000256" key="13">
    <source>
        <dbReference type="ARBA" id="ARBA00048243"/>
    </source>
</evidence>
<keyword evidence="10" id="KW-0333">Golgi apparatus</keyword>
<organism evidence="15 16">
    <name type="scientific">Calicophoron daubneyi</name>
    <name type="common">Rumen fluke</name>
    <name type="synonym">Paramphistomum daubneyi</name>
    <dbReference type="NCBI Taxonomy" id="300641"/>
    <lineage>
        <taxon>Eukaryota</taxon>
        <taxon>Metazoa</taxon>
        <taxon>Spiralia</taxon>
        <taxon>Lophotrochozoa</taxon>
        <taxon>Platyhelminthes</taxon>
        <taxon>Trematoda</taxon>
        <taxon>Digenea</taxon>
        <taxon>Plagiorchiida</taxon>
        <taxon>Pronocephalata</taxon>
        <taxon>Paramphistomoidea</taxon>
        <taxon>Paramphistomidae</taxon>
        <taxon>Calicophoron</taxon>
    </lineage>
</organism>
<evidence type="ECO:0000256" key="9">
    <source>
        <dbReference type="ARBA" id="ARBA00022989"/>
    </source>
</evidence>
<evidence type="ECO:0000256" key="5">
    <source>
        <dbReference type="ARBA" id="ARBA00022676"/>
    </source>
</evidence>
<evidence type="ECO:0000256" key="6">
    <source>
        <dbReference type="ARBA" id="ARBA00022679"/>
    </source>
</evidence>
<comment type="caution">
    <text evidence="15">The sequence shown here is derived from an EMBL/GenBank/DDBJ whole genome shotgun (WGS) entry which is preliminary data.</text>
</comment>
<protein>
    <recommendedName>
        <fullName evidence="4">alpha-1,6-mannosyl-glycoprotein 6-beta-N-acetylglucosaminyltransferase</fullName>
        <ecNumber evidence="4">2.4.1.155</ecNumber>
    </recommendedName>
</protein>
<keyword evidence="6" id="KW-0808">Transferase</keyword>
<dbReference type="PANTHER" id="PTHR15075">
    <property type="entry name" value="ALPHA-MANNOSIDE BETA-1,6-N-ACETYLGLUCOSAMINYLTRANSFERASE"/>
    <property type="match status" value="1"/>
</dbReference>
<dbReference type="EMBL" id="CAXLJL010000822">
    <property type="protein sequence ID" value="CAL5141099.1"/>
    <property type="molecule type" value="Genomic_DNA"/>
</dbReference>
<evidence type="ECO:0000256" key="8">
    <source>
        <dbReference type="ARBA" id="ARBA00022968"/>
    </source>
</evidence>
<comment type="similarity">
    <text evidence="3">Belongs to the glycosyltransferase 18 family.</text>
</comment>
<evidence type="ECO:0000313" key="15">
    <source>
        <dbReference type="EMBL" id="CAL5141099.1"/>
    </source>
</evidence>
<keyword evidence="11" id="KW-0472">Membrane</keyword>
<dbReference type="AlphaFoldDB" id="A0AAV2U046"/>
<dbReference type="Proteomes" id="UP001497525">
    <property type="component" value="Unassembled WGS sequence"/>
</dbReference>
<proteinExistence type="inferred from homology"/>
<gene>
    <name evidence="15" type="ORF">CDAUBV1_LOCUS16375</name>
</gene>
<evidence type="ECO:0000313" key="16">
    <source>
        <dbReference type="Proteomes" id="UP001497525"/>
    </source>
</evidence>
<evidence type="ECO:0000256" key="1">
    <source>
        <dbReference type="ARBA" id="ARBA00004323"/>
    </source>
</evidence>
<evidence type="ECO:0000256" key="3">
    <source>
        <dbReference type="ARBA" id="ARBA00007477"/>
    </source>
</evidence>
<comment type="pathway">
    <text evidence="2">Protein modification; protein glycosylation.</text>
</comment>
<name>A0AAV2U046_CALDB</name>
<dbReference type="GO" id="GO:0006487">
    <property type="term" value="P:protein N-linked glycosylation"/>
    <property type="evidence" value="ECO:0007669"/>
    <property type="project" value="TreeGrafter"/>
</dbReference>
<dbReference type="GO" id="GO:0000139">
    <property type="term" value="C:Golgi membrane"/>
    <property type="evidence" value="ECO:0007669"/>
    <property type="project" value="UniProtKB-SubCell"/>
</dbReference>
<evidence type="ECO:0000256" key="11">
    <source>
        <dbReference type="ARBA" id="ARBA00023136"/>
    </source>
</evidence>
<sequence length="595" mass="68224">MINTRLELLLSINNVDVNHRYTEQFTAERITRMWPDWLDGLKKYKTWIVKGKNSRNYEYGEPRLKGRKKLRILLYIGAFSKENSPGWETGIALGAPLGELVQWSDLMAGLFLLGHDISVHREPDSLRLHLNKIHCTPDEWNTYTCADLIFTDIVGYKQLVRHNIRFSKCKYRILDSYGTESEFNQRPGGFSGLNLNLQQFYVFLPHSPDNTFLGFVVEEYKGAPGHQYSESSKPVALVYGKEASHWHEKIPLYLKLLSEFFDIHANLPGTVPSNIPHFVQIHNYRYGKDYLSLMKAAKVFVGLGRPYESTAALEAIANGVVFLNVRFDPPHNRYRTEPLKDKPTSRDIKCQHPYIEDYIGEPYSYVVDMDDPTQIRETVKRILSHPVSVGYRTFEFTTTGYLERINALLEHQNFCNHIDSTLGKNVSHTVGSGRPTSTLPVRVVLAETGVSCSVACANLRRRQPKLVRNPLRGMDQKNEFPHNLWTGYLYNRYKESLPKTKVHDWHSLHCAPQYFEFINNKASFIKSLNGASCSEAVISHRAAPYWDVKNNICFVQGDPLGYDCVRSGRENDTFRRLCPCRDALPGQTALSECCL</sequence>
<evidence type="ECO:0000259" key="14">
    <source>
        <dbReference type="Pfam" id="PF15024"/>
    </source>
</evidence>
<dbReference type="InterPro" id="IPR026116">
    <property type="entry name" value="GT18_cat"/>
</dbReference>
<accession>A0AAV2U046</accession>
<dbReference type="Pfam" id="PF15024">
    <property type="entry name" value="Glyco_transf_18"/>
    <property type="match status" value="2"/>
</dbReference>
<keyword evidence="12" id="KW-0325">Glycoprotein</keyword>
<dbReference type="EC" id="2.4.1.155" evidence="4"/>
<evidence type="ECO:0000256" key="10">
    <source>
        <dbReference type="ARBA" id="ARBA00023034"/>
    </source>
</evidence>
<dbReference type="PANTHER" id="PTHR15075:SF2">
    <property type="entry name" value="ALPHA-1,6-MANNOSYLGLYCOPROTEIN 6-BETA-N-ACETYLGLUCOSAMINYLTRANSFERASE"/>
    <property type="match status" value="1"/>
</dbReference>
<evidence type="ECO:0000256" key="12">
    <source>
        <dbReference type="ARBA" id="ARBA00023180"/>
    </source>
</evidence>
<keyword evidence="7" id="KW-0812">Transmembrane</keyword>
<feature type="domain" description="Glycosyltransferase family 18 catalytic" evidence="14">
    <location>
        <begin position="505"/>
        <end position="580"/>
    </location>
</feature>
<dbReference type="GO" id="GO:0030144">
    <property type="term" value="F:alpha-1,6-mannosylglycoprotein 6-beta-N-acetylglucosaminyltransferase activity"/>
    <property type="evidence" value="ECO:0007669"/>
    <property type="project" value="UniProtKB-EC"/>
</dbReference>
<feature type="domain" description="Glycosyltransferase family 18 catalytic" evidence="14">
    <location>
        <begin position="19"/>
        <end position="458"/>
    </location>
</feature>
<evidence type="ECO:0000256" key="4">
    <source>
        <dbReference type="ARBA" id="ARBA00012671"/>
    </source>
</evidence>
<comment type="subcellular location">
    <subcellularLocation>
        <location evidence="1">Golgi apparatus membrane</location>
        <topology evidence="1">Single-pass type II membrane protein</topology>
    </subcellularLocation>
</comment>
<keyword evidence="5" id="KW-0328">Glycosyltransferase</keyword>
<reference evidence="15" key="1">
    <citation type="submission" date="2024-06" db="EMBL/GenBank/DDBJ databases">
        <authorList>
            <person name="Liu X."/>
            <person name="Lenzi L."/>
            <person name="Haldenby T S."/>
            <person name="Uol C."/>
        </authorList>
    </citation>
    <scope>NUCLEOTIDE SEQUENCE</scope>
</reference>